<dbReference type="OrthoDB" id="3478204at2"/>
<organism evidence="1 2">
    <name type="scientific">Actinoallomurus bryophytorum</name>
    <dbReference type="NCBI Taxonomy" id="1490222"/>
    <lineage>
        <taxon>Bacteria</taxon>
        <taxon>Bacillati</taxon>
        <taxon>Actinomycetota</taxon>
        <taxon>Actinomycetes</taxon>
        <taxon>Streptosporangiales</taxon>
        <taxon>Thermomonosporaceae</taxon>
        <taxon>Actinoallomurus</taxon>
    </lineage>
</organism>
<dbReference type="AlphaFoldDB" id="A0A543CVF9"/>
<protein>
    <submittedName>
        <fullName evidence="1">Uncharacterized protein</fullName>
    </submittedName>
</protein>
<comment type="caution">
    <text evidence="1">The sequence shown here is derived from an EMBL/GenBank/DDBJ whole genome shotgun (WGS) entry which is preliminary data.</text>
</comment>
<dbReference type="RefSeq" id="WP_141960973.1">
    <property type="nucleotide sequence ID" value="NZ_VFOZ01000001.1"/>
</dbReference>
<reference evidence="1 2" key="1">
    <citation type="submission" date="2019-06" db="EMBL/GenBank/DDBJ databases">
        <title>Sequencing the genomes of 1000 actinobacteria strains.</title>
        <authorList>
            <person name="Klenk H.-P."/>
        </authorList>
    </citation>
    <scope>NUCLEOTIDE SEQUENCE [LARGE SCALE GENOMIC DNA]</scope>
    <source>
        <strain evidence="1 2">DSM 102200</strain>
    </source>
</reference>
<accession>A0A543CVF9</accession>
<evidence type="ECO:0000313" key="2">
    <source>
        <dbReference type="Proteomes" id="UP000316096"/>
    </source>
</evidence>
<dbReference type="Proteomes" id="UP000316096">
    <property type="component" value="Unassembled WGS sequence"/>
</dbReference>
<gene>
    <name evidence="1" type="ORF">FB559_6840</name>
</gene>
<dbReference type="EMBL" id="VFOZ01000001">
    <property type="protein sequence ID" value="TQM01096.1"/>
    <property type="molecule type" value="Genomic_DNA"/>
</dbReference>
<proteinExistence type="predicted"/>
<keyword evidence="2" id="KW-1185">Reference proteome</keyword>
<sequence length="93" mass="10055">MSDTLTREPLNTSLSFLAGHHVELAPPADPREQPLAYLYAEWDGQVSEPMGGHYDQDTQTWTFPPGTTTAGISTNTSTSCYAGSDTCRDDVCA</sequence>
<evidence type="ECO:0000313" key="1">
    <source>
        <dbReference type="EMBL" id="TQM01096.1"/>
    </source>
</evidence>
<name>A0A543CVF9_9ACTN</name>